<evidence type="ECO:0000256" key="8">
    <source>
        <dbReference type="PIRNR" id="PIRNR000077"/>
    </source>
</evidence>
<feature type="active site" description="Nucleophile" evidence="9">
    <location>
        <position position="41"/>
    </location>
</feature>
<dbReference type="EMBL" id="PHQP01000012">
    <property type="protein sequence ID" value="RAV34547.1"/>
    <property type="molecule type" value="Genomic_DNA"/>
</dbReference>
<keyword evidence="3" id="KW-0813">Transport</keyword>
<sequence>MSSSDASTAIHSITQNEFHSEVVEAEVPVLVDFWAEWCQPCLHMNPVLEELAEELGSQAKIVKVNLDEERVLGAMFQVMSIPALFIFHGGKKTREFHGAQSKDTLKAALSAGPVE</sequence>
<dbReference type="OrthoDB" id="9790390at2"/>
<dbReference type="PIRSF" id="PIRSF000077">
    <property type="entry name" value="Thioredoxin"/>
    <property type="match status" value="1"/>
</dbReference>
<organism evidence="12 13">
    <name type="scientific">Corynebacterium heidelbergense</name>
    <dbReference type="NCBI Taxonomy" id="2055947"/>
    <lineage>
        <taxon>Bacteria</taxon>
        <taxon>Bacillati</taxon>
        <taxon>Actinomycetota</taxon>
        <taxon>Actinomycetes</taxon>
        <taxon>Mycobacteriales</taxon>
        <taxon>Corynebacteriaceae</taxon>
        <taxon>Corynebacterium</taxon>
    </lineage>
</organism>
<dbReference type="NCBIfam" id="TIGR01068">
    <property type="entry name" value="thioredoxin"/>
    <property type="match status" value="1"/>
</dbReference>
<evidence type="ECO:0000256" key="7">
    <source>
        <dbReference type="NCBIfam" id="TIGR01068"/>
    </source>
</evidence>
<dbReference type="SUPFAM" id="SSF52833">
    <property type="entry name" value="Thioredoxin-like"/>
    <property type="match status" value="1"/>
</dbReference>
<keyword evidence="5 10" id="KW-1015">Disulfide bond</keyword>
<accession>A0A364VD36</accession>
<evidence type="ECO:0000256" key="10">
    <source>
        <dbReference type="PIRSR" id="PIRSR000077-4"/>
    </source>
</evidence>
<gene>
    <name evidence="12" type="primary">trxA</name>
    <name evidence="12" type="ORF">CWC39_02845</name>
</gene>
<dbReference type="InterPro" id="IPR036249">
    <property type="entry name" value="Thioredoxin-like_sf"/>
</dbReference>
<dbReference type="AlphaFoldDB" id="A0A364VD36"/>
<dbReference type="PANTHER" id="PTHR45663">
    <property type="entry name" value="GEO12009P1"/>
    <property type="match status" value="1"/>
</dbReference>
<feature type="disulfide bond" description="Redox-active" evidence="10">
    <location>
        <begin position="38"/>
        <end position="41"/>
    </location>
</feature>
<feature type="domain" description="Thioredoxin" evidence="11">
    <location>
        <begin position="4"/>
        <end position="114"/>
    </location>
</feature>
<dbReference type="GO" id="GO:0045454">
    <property type="term" value="P:cell redox homeostasis"/>
    <property type="evidence" value="ECO:0007669"/>
    <property type="project" value="TreeGrafter"/>
</dbReference>
<evidence type="ECO:0000259" key="11">
    <source>
        <dbReference type="PROSITE" id="PS51352"/>
    </source>
</evidence>
<comment type="caution">
    <text evidence="12">The sequence shown here is derived from an EMBL/GenBank/DDBJ whole genome shotgun (WGS) entry which is preliminary data.</text>
</comment>
<reference evidence="12 13" key="1">
    <citation type="journal article" date="2018" name="Syst. Appl. Microbiol.">
        <title>Corynebacterium heidelbergense sp. nov., isolated from the preen glands of Egyptian geese (Alopochen aegyptiacus).</title>
        <authorList>
            <person name="Braun M.S."/>
            <person name="Wang E."/>
            <person name="Zimmermann S."/>
            <person name="Wink M."/>
        </authorList>
    </citation>
    <scope>NUCLEOTIDE SEQUENCE [LARGE SCALE GENOMIC DNA]</scope>
    <source>
        <strain evidence="12 13">DSM 104638</strain>
    </source>
</reference>
<evidence type="ECO:0000256" key="9">
    <source>
        <dbReference type="PIRSR" id="PIRSR000077-1"/>
    </source>
</evidence>
<dbReference type="InterPro" id="IPR013766">
    <property type="entry name" value="Thioredoxin_domain"/>
</dbReference>
<evidence type="ECO:0000256" key="5">
    <source>
        <dbReference type="ARBA" id="ARBA00023157"/>
    </source>
</evidence>
<keyword evidence="4" id="KW-0249">Electron transport</keyword>
<feature type="site" description="Contributes to redox potential value" evidence="9">
    <location>
        <position position="39"/>
    </location>
</feature>
<proteinExistence type="inferred from homology"/>
<evidence type="ECO:0000313" key="12">
    <source>
        <dbReference type="EMBL" id="RAV34547.1"/>
    </source>
</evidence>
<comment type="function">
    <text evidence="1">Participates in various redox reactions through the reversible oxidation of its active center dithiol to a disulfide and catalyzes dithiol-disulfide exchange reactions.</text>
</comment>
<evidence type="ECO:0000256" key="2">
    <source>
        <dbReference type="ARBA" id="ARBA00008987"/>
    </source>
</evidence>
<dbReference type="GO" id="GO:0005829">
    <property type="term" value="C:cytosol"/>
    <property type="evidence" value="ECO:0007669"/>
    <property type="project" value="TreeGrafter"/>
</dbReference>
<evidence type="ECO:0000256" key="1">
    <source>
        <dbReference type="ARBA" id="ARBA00003318"/>
    </source>
</evidence>
<evidence type="ECO:0000256" key="4">
    <source>
        <dbReference type="ARBA" id="ARBA00022982"/>
    </source>
</evidence>
<dbReference type="Pfam" id="PF00085">
    <property type="entry name" value="Thioredoxin"/>
    <property type="match status" value="1"/>
</dbReference>
<name>A0A364VD36_9CORY</name>
<comment type="similarity">
    <text evidence="2 8">Belongs to the thioredoxin family.</text>
</comment>
<dbReference type="RefSeq" id="WP_112769010.1">
    <property type="nucleotide sequence ID" value="NZ_CP063191.1"/>
</dbReference>
<dbReference type="PROSITE" id="PS51352">
    <property type="entry name" value="THIOREDOXIN_2"/>
    <property type="match status" value="1"/>
</dbReference>
<dbReference type="PANTHER" id="PTHR45663:SF11">
    <property type="entry name" value="GEO12009P1"/>
    <property type="match status" value="1"/>
</dbReference>
<evidence type="ECO:0000256" key="3">
    <source>
        <dbReference type="ARBA" id="ARBA00022448"/>
    </source>
</evidence>
<protein>
    <recommendedName>
        <fullName evidence="7 8">Thioredoxin</fullName>
    </recommendedName>
</protein>
<dbReference type="GO" id="GO:0015035">
    <property type="term" value="F:protein-disulfide reductase activity"/>
    <property type="evidence" value="ECO:0007669"/>
    <property type="project" value="UniProtKB-UniRule"/>
</dbReference>
<dbReference type="Proteomes" id="UP000251047">
    <property type="component" value="Unassembled WGS sequence"/>
</dbReference>
<dbReference type="InterPro" id="IPR005746">
    <property type="entry name" value="Thioredoxin"/>
</dbReference>
<evidence type="ECO:0000256" key="6">
    <source>
        <dbReference type="ARBA" id="ARBA00023284"/>
    </source>
</evidence>
<keyword evidence="6 10" id="KW-0676">Redox-active center</keyword>
<dbReference type="Gene3D" id="3.40.30.10">
    <property type="entry name" value="Glutaredoxin"/>
    <property type="match status" value="1"/>
</dbReference>
<dbReference type="CDD" id="cd02947">
    <property type="entry name" value="TRX_family"/>
    <property type="match status" value="1"/>
</dbReference>
<dbReference type="FunFam" id="3.40.30.10:FF:000001">
    <property type="entry name" value="Thioredoxin"/>
    <property type="match status" value="1"/>
</dbReference>
<feature type="site" description="Contributes to redox potential value" evidence="9">
    <location>
        <position position="40"/>
    </location>
</feature>
<feature type="active site" description="Nucleophile" evidence="9">
    <location>
        <position position="38"/>
    </location>
</feature>
<evidence type="ECO:0000313" key="13">
    <source>
        <dbReference type="Proteomes" id="UP000251047"/>
    </source>
</evidence>
<feature type="site" description="Deprotonates C-terminal active site Cys" evidence="9">
    <location>
        <position position="32"/>
    </location>
</feature>